<evidence type="ECO:0000256" key="2">
    <source>
        <dbReference type="ARBA" id="ARBA00022679"/>
    </source>
</evidence>
<dbReference type="CDD" id="cd00761">
    <property type="entry name" value="Glyco_tranf_GTA_type"/>
    <property type="match status" value="1"/>
</dbReference>
<dbReference type="AlphaFoldDB" id="A0A4Q9JTL5"/>
<dbReference type="Proteomes" id="UP000292583">
    <property type="component" value="Unassembled WGS sequence"/>
</dbReference>
<dbReference type="SUPFAM" id="SSF53448">
    <property type="entry name" value="Nucleotide-diphospho-sugar transferases"/>
    <property type="match status" value="1"/>
</dbReference>
<feature type="domain" description="Glycosyltransferase 2-like" evidence="3">
    <location>
        <begin position="5"/>
        <end position="156"/>
    </location>
</feature>
<dbReference type="OrthoDB" id="5396343at2"/>
<comment type="caution">
    <text evidence="4">The sequence shown here is derived from an EMBL/GenBank/DDBJ whole genome shotgun (WGS) entry which is preliminary data.</text>
</comment>
<reference evidence="4 5" key="1">
    <citation type="submission" date="2018-07" db="EMBL/GenBank/DDBJ databases">
        <title>Campylobacter zealandensis sp. nov., isolated from birds and water in New Zealand.</title>
        <authorList>
            <person name="Wilkinson D.A."/>
            <person name="Biggs P.J."/>
            <person name="French N.P."/>
            <person name="Midwinter A.C."/>
        </authorList>
    </citation>
    <scope>NUCLEOTIDE SEQUENCE [LARGE SCALE GENOMIC DNA]</scope>
    <source>
        <strain evidence="4 5">B423b</strain>
    </source>
</reference>
<dbReference type="Pfam" id="PF00535">
    <property type="entry name" value="Glycos_transf_2"/>
    <property type="match status" value="1"/>
</dbReference>
<keyword evidence="2 4" id="KW-0808">Transferase</keyword>
<dbReference type="InterPro" id="IPR001173">
    <property type="entry name" value="Glyco_trans_2-like"/>
</dbReference>
<dbReference type="PANTHER" id="PTHR22916:SF51">
    <property type="entry name" value="GLYCOSYLTRANSFERASE EPSH-RELATED"/>
    <property type="match status" value="1"/>
</dbReference>
<keyword evidence="1" id="KW-0328">Glycosyltransferase</keyword>
<keyword evidence="5" id="KW-1185">Reference proteome</keyword>
<organism evidence="4 5">
    <name type="scientific">Campylobacter novaezeelandiae</name>
    <dbReference type="NCBI Taxonomy" id="2267891"/>
    <lineage>
        <taxon>Bacteria</taxon>
        <taxon>Pseudomonadati</taxon>
        <taxon>Campylobacterota</taxon>
        <taxon>Epsilonproteobacteria</taxon>
        <taxon>Campylobacterales</taxon>
        <taxon>Campylobacteraceae</taxon>
        <taxon>Campylobacter</taxon>
    </lineage>
</organism>
<dbReference type="RefSeq" id="WP_131164132.1">
    <property type="nucleotide sequence ID" value="NZ_QPGQ01000027.1"/>
</dbReference>
<sequence>MPKVSIILPTFNVEKYIKKALDSCINQSLKDIEIIVVDDLGSDNSIKIAKEEALKDKRIKIIHNKKNLGTFASRNIGVLNSNSPYIMFLDPDDTLALNACELALKEIKNFDLICFDALVHRVNTKQFYRFKQNEDFNKIEFLDFLLKQRHFCWSVWAKIFKKDMIFKVFQKINPYERLSYSEDMFFCYMYFMQCERIKICKEFIYYYEFNKNGRYESKEFLYQNYLDKQKSLELIKEFSLEFNNNIFHESLFKILEKELNDLKNRLIAK</sequence>
<dbReference type="Gene3D" id="3.90.550.10">
    <property type="entry name" value="Spore Coat Polysaccharide Biosynthesis Protein SpsA, Chain A"/>
    <property type="match status" value="1"/>
</dbReference>
<evidence type="ECO:0000259" key="3">
    <source>
        <dbReference type="Pfam" id="PF00535"/>
    </source>
</evidence>
<accession>A0A4Q9JTL5</accession>
<evidence type="ECO:0000256" key="1">
    <source>
        <dbReference type="ARBA" id="ARBA00022676"/>
    </source>
</evidence>
<dbReference type="InterPro" id="IPR029044">
    <property type="entry name" value="Nucleotide-diphossugar_trans"/>
</dbReference>
<dbReference type="EMBL" id="QPGR01000009">
    <property type="protein sequence ID" value="TBR80483.1"/>
    <property type="molecule type" value="Genomic_DNA"/>
</dbReference>
<dbReference type="PANTHER" id="PTHR22916">
    <property type="entry name" value="GLYCOSYLTRANSFERASE"/>
    <property type="match status" value="1"/>
</dbReference>
<dbReference type="GO" id="GO:0016758">
    <property type="term" value="F:hexosyltransferase activity"/>
    <property type="evidence" value="ECO:0007669"/>
    <property type="project" value="UniProtKB-ARBA"/>
</dbReference>
<evidence type="ECO:0000313" key="4">
    <source>
        <dbReference type="EMBL" id="TBR80483.1"/>
    </source>
</evidence>
<protein>
    <submittedName>
        <fullName evidence="4">Glycosyltransferase family 2 protein</fullName>
    </submittedName>
</protein>
<proteinExistence type="predicted"/>
<gene>
    <name evidence="4" type="ORF">DU473_05490</name>
</gene>
<name>A0A4Q9JTL5_9BACT</name>
<evidence type="ECO:0000313" key="5">
    <source>
        <dbReference type="Proteomes" id="UP000292583"/>
    </source>
</evidence>